<evidence type="ECO:0000313" key="4">
    <source>
        <dbReference type="Proteomes" id="UP000823399"/>
    </source>
</evidence>
<dbReference type="Gene3D" id="2.60.120.650">
    <property type="entry name" value="Cupin"/>
    <property type="match status" value="1"/>
</dbReference>
<dbReference type="AlphaFoldDB" id="A0A9P7ETJ8"/>
<feature type="compositionally biased region" description="Basic residues" evidence="1">
    <location>
        <begin position="499"/>
        <end position="509"/>
    </location>
</feature>
<gene>
    <name evidence="3" type="ORF">F5147DRAFT_780939</name>
</gene>
<dbReference type="Proteomes" id="UP000823399">
    <property type="component" value="Unassembled WGS sequence"/>
</dbReference>
<evidence type="ECO:0000256" key="1">
    <source>
        <dbReference type="SAM" id="MobiDB-lite"/>
    </source>
</evidence>
<dbReference type="GeneID" id="64704801"/>
<feature type="domain" description="JmjC" evidence="2">
    <location>
        <begin position="289"/>
        <end position="430"/>
    </location>
</feature>
<dbReference type="RefSeq" id="XP_041285571.1">
    <property type="nucleotide sequence ID" value="XM_041442542.1"/>
</dbReference>
<evidence type="ECO:0000313" key="3">
    <source>
        <dbReference type="EMBL" id="KAG2088545.1"/>
    </source>
</evidence>
<keyword evidence="4" id="KW-1185">Reference proteome</keyword>
<reference evidence="3" key="1">
    <citation type="journal article" date="2020" name="New Phytol.">
        <title>Comparative genomics reveals dynamic genome evolution in host specialist ectomycorrhizal fungi.</title>
        <authorList>
            <person name="Lofgren L.A."/>
            <person name="Nguyen N.H."/>
            <person name="Vilgalys R."/>
            <person name="Ruytinx J."/>
            <person name="Liao H.L."/>
            <person name="Branco S."/>
            <person name="Kuo A."/>
            <person name="LaButti K."/>
            <person name="Lipzen A."/>
            <person name="Andreopoulos W."/>
            <person name="Pangilinan J."/>
            <person name="Riley R."/>
            <person name="Hundley H."/>
            <person name="Na H."/>
            <person name="Barry K."/>
            <person name="Grigoriev I.V."/>
            <person name="Stajich J.E."/>
            <person name="Kennedy P.G."/>
        </authorList>
    </citation>
    <scope>NUCLEOTIDE SEQUENCE</scope>
    <source>
        <strain evidence="3">FC423</strain>
    </source>
</reference>
<dbReference type="Pfam" id="PF08007">
    <property type="entry name" value="JmjC_2"/>
    <property type="match status" value="1"/>
</dbReference>
<evidence type="ECO:0000259" key="2">
    <source>
        <dbReference type="PROSITE" id="PS51184"/>
    </source>
</evidence>
<dbReference type="PROSITE" id="PS51184">
    <property type="entry name" value="JMJC"/>
    <property type="match status" value="1"/>
</dbReference>
<dbReference type="InterPro" id="IPR003347">
    <property type="entry name" value="JmjC_dom"/>
</dbReference>
<accession>A0A9P7ETJ8</accession>
<feature type="region of interest" description="Disordered" evidence="1">
    <location>
        <begin position="1"/>
        <end position="26"/>
    </location>
</feature>
<feature type="region of interest" description="Disordered" evidence="1">
    <location>
        <begin position="490"/>
        <end position="509"/>
    </location>
</feature>
<comment type="caution">
    <text evidence="3">The sequence shown here is derived from an EMBL/GenBank/DDBJ whole genome shotgun (WGS) entry which is preliminary data.</text>
</comment>
<sequence>MASSPSLAPSKDSHLQLKGVGHRKLREESWEVMEQVNSAGYEHQKERVQHKRKNEQDDLLERRKRRMREPLQMRSAEEPAQGGFTFMQKDCPVKGSAPNDIRIKEDLASYLIPSEMPYGTETVRWHNGQVTVLPAVMRDGRNVLENDAKRVRQMAALPISSPTSFRVDHVDATGLKDGDLRNRVASALRDGRCAVVHRAAEPGPEKLTLQYLHDQFGISDRLCSLHDMARRAEDWTHPHKDGTIGRLLDGIQYPDEQLCALDIPLPAFTVPSPFQTLDHAAVYAWGETTHEYPLEDTRPHPDVFLNRSWGLLHQAGIYTAPHHDSNGRITFVRVVSGMKMWAVYDLEDTSATRDEASDAFYKLCDIDSDLSQLPKGLVAEVVVLHAGDMLFMPPGKFHEVYTPLVTFAMGGHFLSYLTMHLSEWSCFLDNLHGSLFTNQEHQDTLLVLRRMVVAVPRLSHCKLYYRAIVALCIMVLNPGQYISQRATEDEDMPHQFGKGGKKAKSRKAVKTASKNNVESKHCIDRADEIANRVLQTLELDRSRAALVLDDQPYDEVGDEVELGDELAQFQAY</sequence>
<organism evidence="3 4">
    <name type="scientific">Suillus discolor</name>
    <dbReference type="NCBI Taxonomy" id="1912936"/>
    <lineage>
        <taxon>Eukaryota</taxon>
        <taxon>Fungi</taxon>
        <taxon>Dikarya</taxon>
        <taxon>Basidiomycota</taxon>
        <taxon>Agaricomycotina</taxon>
        <taxon>Agaricomycetes</taxon>
        <taxon>Agaricomycetidae</taxon>
        <taxon>Boletales</taxon>
        <taxon>Suillineae</taxon>
        <taxon>Suillaceae</taxon>
        <taxon>Suillus</taxon>
    </lineage>
</organism>
<dbReference type="SUPFAM" id="SSF51197">
    <property type="entry name" value="Clavaminate synthase-like"/>
    <property type="match status" value="1"/>
</dbReference>
<proteinExistence type="predicted"/>
<dbReference type="EMBL" id="JABBWM010000120">
    <property type="protein sequence ID" value="KAG2088545.1"/>
    <property type="molecule type" value="Genomic_DNA"/>
</dbReference>
<protein>
    <recommendedName>
        <fullName evidence="2">JmjC domain-containing protein</fullName>
    </recommendedName>
</protein>
<name>A0A9P7ETJ8_9AGAM</name>
<dbReference type="OrthoDB" id="2638553at2759"/>
<feature type="region of interest" description="Disordered" evidence="1">
    <location>
        <begin position="39"/>
        <end position="59"/>
    </location>
</feature>